<gene>
    <name evidence="2" type="ORF">UW02_C0008G0023</name>
</gene>
<comment type="caution">
    <text evidence="2">The sequence shown here is derived from an EMBL/GenBank/DDBJ whole genome shotgun (WGS) entry which is preliminary data.</text>
</comment>
<organism evidence="2 3">
    <name type="scientific">Candidatus Nomurabacteria bacterium GW2011_GWB1_43_7</name>
    <dbReference type="NCBI Taxonomy" id="1618747"/>
    <lineage>
        <taxon>Bacteria</taxon>
        <taxon>Candidatus Nomuraibacteriota</taxon>
    </lineage>
</organism>
<accession>A0A0G1I8N0</accession>
<evidence type="ECO:0000313" key="3">
    <source>
        <dbReference type="Proteomes" id="UP000034751"/>
    </source>
</evidence>
<evidence type="ECO:0000256" key="1">
    <source>
        <dbReference type="SAM" id="Phobius"/>
    </source>
</evidence>
<protein>
    <submittedName>
        <fullName evidence="2">Uncharacterized protein</fullName>
    </submittedName>
</protein>
<name>A0A0G1I8N0_9BACT</name>
<dbReference type="EMBL" id="LCGS01000008">
    <property type="protein sequence ID" value="KKT19534.1"/>
    <property type="molecule type" value="Genomic_DNA"/>
</dbReference>
<keyword evidence="1" id="KW-1133">Transmembrane helix</keyword>
<dbReference type="STRING" id="1618747.UW02_C0008G0023"/>
<feature type="transmembrane region" description="Helical" evidence="1">
    <location>
        <begin position="36"/>
        <end position="56"/>
    </location>
</feature>
<feature type="transmembrane region" description="Helical" evidence="1">
    <location>
        <begin position="62"/>
        <end position="79"/>
    </location>
</feature>
<feature type="transmembrane region" description="Helical" evidence="1">
    <location>
        <begin position="6"/>
        <end position="24"/>
    </location>
</feature>
<keyword evidence="1" id="KW-0812">Transmembrane</keyword>
<sequence length="154" mass="17266">MEYKILLGYSAVAIEIFSYLIYFFGIFKGRTKPHAFTWFVWGVANIIAFAAIFIAGGGIGSWIFGVNAACCLIISAIGFRQKQVLYDLYDWFALFGSLLGILLWFLSKNPLCAVILISASDIISMTPTLRKAYKLPFEENMASFAVGIFYYCDN</sequence>
<reference evidence="2 3" key="1">
    <citation type="journal article" date="2015" name="Nature">
        <title>rRNA introns, odd ribosomes, and small enigmatic genomes across a large radiation of phyla.</title>
        <authorList>
            <person name="Brown C.T."/>
            <person name="Hug L.A."/>
            <person name="Thomas B.C."/>
            <person name="Sharon I."/>
            <person name="Castelle C.J."/>
            <person name="Singh A."/>
            <person name="Wilkins M.J."/>
            <person name="Williams K.H."/>
            <person name="Banfield J.F."/>
        </authorList>
    </citation>
    <scope>NUCLEOTIDE SEQUENCE [LARGE SCALE GENOMIC DNA]</scope>
</reference>
<dbReference type="AlphaFoldDB" id="A0A0G1I8N0"/>
<proteinExistence type="predicted"/>
<keyword evidence="1" id="KW-0472">Membrane</keyword>
<evidence type="ECO:0000313" key="2">
    <source>
        <dbReference type="EMBL" id="KKT19534.1"/>
    </source>
</evidence>
<feature type="transmembrane region" description="Helical" evidence="1">
    <location>
        <begin position="88"/>
        <end position="106"/>
    </location>
</feature>
<dbReference type="Proteomes" id="UP000034751">
    <property type="component" value="Unassembled WGS sequence"/>
</dbReference>